<evidence type="ECO:0000313" key="2">
    <source>
        <dbReference type="EMBL" id="EDR00122.1"/>
    </source>
</evidence>
<keyword evidence="1" id="KW-1133">Transmembrane helix</keyword>
<sequence>MLNLVLDDRHPAIQYSPVQWGEAGSQYEYNLTNTWTSSLGATAKIRFSGTGIAVYGTIGPKYSGQDPLSLYTLDNNSPTTYHGKAEANSQYRKLFFQSPVLRSGIHELTVTNGAEGVVFFLDYFLVNSDTIASLSSFHHQSKTADLASHTVTQDTLSTGVTGNVHGTIKGIRRTALVGGLTGLFMLALVILGCLLNPPRCRRLVEKNHTGCGTGSGNGQEVDCALSQATPLSLTSKPKHPRRVAFRLTPTYLPVNPPVYVSPISRVGIPDIRDSTASLHQIFEHRLNGIQADISLAYVRNNRNRDG</sequence>
<dbReference type="Gene3D" id="2.60.120.260">
    <property type="entry name" value="Galactose-binding domain-like"/>
    <property type="match status" value="1"/>
</dbReference>
<dbReference type="RefSeq" id="XP_001889179.1">
    <property type="nucleotide sequence ID" value="XM_001889144.1"/>
</dbReference>
<keyword evidence="1" id="KW-0812">Transmembrane</keyword>
<dbReference type="HOGENOM" id="CLU_897334_0_0_1"/>
<evidence type="ECO:0000313" key="3">
    <source>
        <dbReference type="Proteomes" id="UP000001194"/>
    </source>
</evidence>
<proteinExistence type="predicted"/>
<protein>
    <submittedName>
        <fullName evidence="2">Predicted protein</fullName>
    </submittedName>
</protein>
<dbReference type="InParanoid" id="B0DZ32"/>
<name>B0DZ32_LACBS</name>
<evidence type="ECO:0000256" key="1">
    <source>
        <dbReference type="SAM" id="Phobius"/>
    </source>
</evidence>
<keyword evidence="3" id="KW-1185">Reference proteome</keyword>
<dbReference type="Proteomes" id="UP000001194">
    <property type="component" value="Unassembled WGS sequence"/>
</dbReference>
<dbReference type="OrthoDB" id="3067294at2759"/>
<organism evidence="3">
    <name type="scientific">Laccaria bicolor (strain S238N-H82 / ATCC MYA-4686)</name>
    <name type="common">Bicoloured deceiver</name>
    <name type="synonym">Laccaria laccata var. bicolor</name>
    <dbReference type="NCBI Taxonomy" id="486041"/>
    <lineage>
        <taxon>Eukaryota</taxon>
        <taxon>Fungi</taxon>
        <taxon>Dikarya</taxon>
        <taxon>Basidiomycota</taxon>
        <taxon>Agaricomycotina</taxon>
        <taxon>Agaricomycetes</taxon>
        <taxon>Agaricomycetidae</taxon>
        <taxon>Agaricales</taxon>
        <taxon>Agaricineae</taxon>
        <taxon>Hydnangiaceae</taxon>
        <taxon>Laccaria</taxon>
    </lineage>
</organism>
<gene>
    <name evidence="2" type="ORF">LACBIDRAFT_314715</name>
</gene>
<dbReference type="KEGG" id="lbc:LACBIDRAFT_314715"/>
<accession>B0DZ32</accession>
<dbReference type="EMBL" id="DS547153">
    <property type="protein sequence ID" value="EDR00122.1"/>
    <property type="molecule type" value="Genomic_DNA"/>
</dbReference>
<dbReference type="AlphaFoldDB" id="B0DZ32"/>
<feature type="transmembrane region" description="Helical" evidence="1">
    <location>
        <begin position="175"/>
        <end position="195"/>
    </location>
</feature>
<reference evidence="2 3" key="1">
    <citation type="journal article" date="2008" name="Nature">
        <title>The genome of Laccaria bicolor provides insights into mycorrhizal symbiosis.</title>
        <authorList>
            <person name="Martin F."/>
            <person name="Aerts A."/>
            <person name="Ahren D."/>
            <person name="Brun A."/>
            <person name="Danchin E.G.J."/>
            <person name="Duchaussoy F."/>
            <person name="Gibon J."/>
            <person name="Kohler A."/>
            <person name="Lindquist E."/>
            <person name="Pereda V."/>
            <person name="Salamov A."/>
            <person name="Shapiro H.J."/>
            <person name="Wuyts J."/>
            <person name="Blaudez D."/>
            <person name="Buee M."/>
            <person name="Brokstein P."/>
            <person name="Canbaeck B."/>
            <person name="Cohen D."/>
            <person name="Courty P.E."/>
            <person name="Coutinho P.M."/>
            <person name="Delaruelle C."/>
            <person name="Detter J.C."/>
            <person name="Deveau A."/>
            <person name="DiFazio S."/>
            <person name="Duplessis S."/>
            <person name="Fraissinet-Tachet L."/>
            <person name="Lucic E."/>
            <person name="Frey-Klett P."/>
            <person name="Fourrey C."/>
            <person name="Feussner I."/>
            <person name="Gay G."/>
            <person name="Grimwood J."/>
            <person name="Hoegger P.J."/>
            <person name="Jain P."/>
            <person name="Kilaru S."/>
            <person name="Labbe J."/>
            <person name="Lin Y.C."/>
            <person name="Legue V."/>
            <person name="Le Tacon F."/>
            <person name="Marmeisse R."/>
            <person name="Melayah D."/>
            <person name="Montanini B."/>
            <person name="Muratet M."/>
            <person name="Nehls U."/>
            <person name="Niculita-Hirzel H."/>
            <person name="Oudot-Le Secq M.P."/>
            <person name="Peter M."/>
            <person name="Quesneville H."/>
            <person name="Rajashekar B."/>
            <person name="Reich M."/>
            <person name="Rouhier N."/>
            <person name="Schmutz J."/>
            <person name="Yin T."/>
            <person name="Chalot M."/>
            <person name="Henrissat B."/>
            <person name="Kuees U."/>
            <person name="Lucas S."/>
            <person name="Van de Peer Y."/>
            <person name="Podila G.K."/>
            <person name="Polle A."/>
            <person name="Pukkila P.J."/>
            <person name="Richardson P.M."/>
            <person name="Rouze P."/>
            <person name="Sanders I.R."/>
            <person name="Stajich J.E."/>
            <person name="Tunlid A."/>
            <person name="Tuskan G."/>
            <person name="Grigoriev I.V."/>
        </authorList>
    </citation>
    <scope>NUCLEOTIDE SEQUENCE [LARGE SCALE GENOMIC DNA]</scope>
    <source>
        <strain evidence="3">S238N-H82 / ATCC MYA-4686</strain>
    </source>
</reference>
<dbReference type="GeneID" id="6084864"/>
<keyword evidence="1" id="KW-0472">Membrane</keyword>